<keyword evidence="6" id="KW-1185">Reference proteome</keyword>
<dbReference type="Pfam" id="PF19535">
    <property type="entry name" value="DUF6060"/>
    <property type="match status" value="1"/>
</dbReference>
<evidence type="ECO:0000313" key="3">
    <source>
        <dbReference type="EMBL" id="KAF7577701.1"/>
    </source>
</evidence>
<evidence type="ECO:0000256" key="2">
    <source>
        <dbReference type="SAM" id="SignalP"/>
    </source>
</evidence>
<sequence>MPSHAFLSSLAVLTTLASAAPSMRSPLMQRQDTSGPENCGPTTEDGQVYFGDLGFYSDRDCINRMYGLCLYTFDNVANGQPGDYSCNPIELPSETPFWAKVEDSPFDQMQMVFTRDDKTCTPNGATFATMIDNGNCVEFNIGGPARSFSAFPHGGSGVSRRALPASSHLTKRTPKCGGFRVESTQPSTTESVQISNIVDCTNGTEDGCPITVGSEEEKSVTTSYSLTAGGGIEGLFSIETTFGMEYTESTTTSIQEGFSVSKGQKGYLSAYSAATLFKGVWTDCDEGDVEQPGEALVIKENGFTYSIVNTGI</sequence>
<feature type="chain" id="PRO_5042701027" evidence="2">
    <location>
        <begin position="20"/>
        <end position="312"/>
    </location>
</feature>
<proteinExistence type="predicted"/>
<feature type="region of interest" description="Disordered" evidence="1">
    <location>
        <begin position="23"/>
        <end position="43"/>
    </location>
</feature>
<organism evidence="4 6">
    <name type="scientific">Pyrenophora tritici-repentis</name>
    <dbReference type="NCBI Taxonomy" id="45151"/>
    <lineage>
        <taxon>Eukaryota</taxon>
        <taxon>Fungi</taxon>
        <taxon>Dikarya</taxon>
        <taxon>Ascomycota</taxon>
        <taxon>Pezizomycotina</taxon>
        <taxon>Dothideomycetes</taxon>
        <taxon>Pleosporomycetidae</taxon>
        <taxon>Pleosporales</taxon>
        <taxon>Pleosporineae</taxon>
        <taxon>Pleosporaceae</taxon>
        <taxon>Pyrenophora</taxon>
    </lineage>
</organism>
<evidence type="ECO:0000313" key="6">
    <source>
        <dbReference type="Proteomes" id="UP000249757"/>
    </source>
</evidence>
<dbReference type="OrthoDB" id="3360856at2759"/>
<reference evidence="4" key="3">
    <citation type="journal article" date="2022" name="bioRxiv">
        <title>A global pangenome for the wheat fungal pathogen Pyrenophora tritici-repentis and prediction of effector protein structural homology.</title>
        <authorList>
            <person name="Moolhuijzen P."/>
            <person name="See P.T."/>
            <person name="Shi G."/>
            <person name="Powell H.R."/>
            <person name="Cockram J."/>
            <person name="Jorgensen L.N."/>
            <person name="Benslimane H."/>
            <person name="Strelkov S.E."/>
            <person name="Turner J."/>
            <person name="Liu Z."/>
            <person name="Moffat C.S."/>
        </authorList>
    </citation>
    <scope>NUCLEOTIDE SEQUENCE</scope>
    <source>
        <strain evidence="4">86-124</strain>
    </source>
</reference>
<feature type="signal peptide" evidence="2">
    <location>
        <begin position="1"/>
        <end position="19"/>
    </location>
</feature>
<reference evidence="4" key="2">
    <citation type="submission" date="2021-05" db="EMBL/GenBank/DDBJ databases">
        <authorList>
            <person name="Moolhuijzen P.M."/>
            <person name="Moffat C.S."/>
        </authorList>
    </citation>
    <scope>NUCLEOTIDE SEQUENCE</scope>
    <source>
        <strain evidence="4">86-124</strain>
    </source>
</reference>
<dbReference type="Proteomes" id="UP000245464">
    <property type="component" value="Chromosome 1"/>
</dbReference>
<name>A0A2W1ESU2_9PLEO</name>
<accession>A0A2W1ESU2</accession>
<gene>
    <name evidence="4" type="ORF">Ptr86124_007532</name>
    <name evidence="3" type="ORF">PtrM4_019410</name>
</gene>
<evidence type="ECO:0000256" key="1">
    <source>
        <dbReference type="SAM" id="MobiDB-lite"/>
    </source>
</evidence>
<comment type="caution">
    <text evidence="4">The sequence shown here is derived from an EMBL/GenBank/DDBJ whole genome shotgun (WGS) entry which is preliminary data.</text>
</comment>
<reference evidence="6" key="4">
    <citation type="journal article" date="2022" name="Microb. Genom.">
        <title>A global pangenome for the wheat fungal pathogen Pyrenophora tritici-repentis and prediction of effector protein structural homology.</title>
        <authorList>
            <person name="Moolhuijzen P.M."/>
            <person name="See P.T."/>
            <person name="Shi G."/>
            <person name="Powell H.R."/>
            <person name="Cockram J."/>
            <person name="Jorgensen L.N."/>
            <person name="Benslimane H."/>
            <person name="Strelkov S.E."/>
            <person name="Turner J."/>
            <person name="Liu Z."/>
            <person name="Moffat C.S."/>
        </authorList>
    </citation>
    <scope>NUCLEOTIDE SEQUENCE [LARGE SCALE GENOMIC DNA]</scope>
</reference>
<reference evidence="3 5" key="1">
    <citation type="journal article" date="2018" name="BMC Genomics">
        <title>Comparative genomics of the wheat fungal pathogen Pyrenophora tritici-repentis reveals chromosomal variations and genome plasticity.</title>
        <authorList>
            <person name="Moolhuijzen P."/>
            <person name="See P.T."/>
            <person name="Hane J.K."/>
            <person name="Shi G."/>
            <person name="Liu Z."/>
            <person name="Oliver R.P."/>
            <person name="Moffat C.S."/>
        </authorList>
    </citation>
    <scope>NUCLEOTIDE SEQUENCE [LARGE SCALE GENOMIC DNA]</scope>
    <source>
        <strain evidence="3">M4</strain>
    </source>
</reference>
<dbReference type="InterPro" id="IPR045702">
    <property type="entry name" value="DUF6060"/>
</dbReference>
<feature type="compositionally biased region" description="Polar residues" evidence="1">
    <location>
        <begin position="28"/>
        <end position="43"/>
    </location>
</feature>
<dbReference type="AlphaFoldDB" id="A0A2W1ESU2"/>
<evidence type="ECO:0000313" key="5">
    <source>
        <dbReference type="Proteomes" id="UP000245464"/>
    </source>
</evidence>
<keyword evidence="2" id="KW-0732">Signal</keyword>
<dbReference type="EMBL" id="NQIK02000001">
    <property type="protein sequence ID" value="KAF7577701.1"/>
    <property type="molecule type" value="Genomic_DNA"/>
</dbReference>
<dbReference type="Proteomes" id="UP000249757">
    <property type="component" value="Unassembled WGS sequence"/>
</dbReference>
<protein>
    <submittedName>
        <fullName evidence="3">FAP multi-domain protein</fullName>
    </submittedName>
</protein>
<evidence type="ECO:0000313" key="4">
    <source>
        <dbReference type="EMBL" id="KAI1513630.1"/>
    </source>
</evidence>
<dbReference type="EMBL" id="NRDI02000009">
    <property type="protein sequence ID" value="KAI1513630.1"/>
    <property type="molecule type" value="Genomic_DNA"/>
</dbReference>
<dbReference type="OMA" id="GMEYTES"/>